<keyword evidence="3" id="KW-1185">Reference proteome</keyword>
<name>A0A6L5QEI0_9BURK</name>
<sequence length="326" mass="35333">MSKTGRLLAYQAAAHHIAQIDTTIVNHSKLRAAHEGLDECIAWSEANREPAGAVLVGEGGMGKTTICNAILRRYPPSIKKTASVEVSIVPAFYASVPSPSSIKSLAAELLKRLGAPRPGAGTASSLTERLIVLLKIAETKIILLDEFQHLLADSKVGDARSNNVCDWIKTLINNTGVTICLVGTPACEALVNSDLQLAGRFARRFRLYPLNIGTSEERGELERFLIAIVEKFKERLGFLTTLDFSDHSNSVRVWAATSGNPRFVMRLLKEAAVLAWAAGRKNLTIGDLAEAYAKGITQSASKFNGNPFVVTYEALSNALRDSKLKM</sequence>
<proteinExistence type="predicted"/>
<dbReference type="Pfam" id="PF05621">
    <property type="entry name" value="TniB"/>
    <property type="match status" value="1"/>
</dbReference>
<dbReference type="Proteomes" id="UP000481037">
    <property type="component" value="Unassembled WGS sequence"/>
</dbReference>
<reference evidence="2 3" key="1">
    <citation type="submission" date="2019-11" db="EMBL/GenBank/DDBJ databases">
        <title>Novel species isolated from a subtropical stream in China.</title>
        <authorList>
            <person name="Lu H."/>
        </authorList>
    </citation>
    <scope>NUCLEOTIDE SEQUENCE [LARGE SCALE GENOMIC DNA]</scope>
    <source>
        <strain evidence="2 3">FT25W</strain>
    </source>
</reference>
<dbReference type="InterPro" id="IPR052026">
    <property type="entry name" value="ExeA_AAA_ATPase_DNA-bind"/>
</dbReference>
<dbReference type="InterPro" id="IPR008868">
    <property type="entry name" value="TniB"/>
</dbReference>
<dbReference type="SUPFAM" id="SSF52540">
    <property type="entry name" value="P-loop containing nucleoside triphosphate hydrolases"/>
    <property type="match status" value="1"/>
</dbReference>
<dbReference type="SMART" id="SM00382">
    <property type="entry name" value="AAA"/>
    <property type="match status" value="1"/>
</dbReference>
<comment type="caution">
    <text evidence="2">The sequence shown here is derived from an EMBL/GenBank/DDBJ whole genome shotgun (WGS) entry which is preliminary data.</text>
</comment>
<evidence type="ECO:0000313" key="2">
    <source>
        <dbReference type="EMBL" id="MRX08144.1"/>
    </source>
</evidence>
<dbReference type="EMBL" id="WKJM01000006">
    <property type="protein sequence ID" value="MRX08144.1"/>
    <property type="molecule type" value="Genomic_DNA"/>
</dbReference>
<feature type="domain" description="AAA+ ATPase" evidence="1">
    <location>
        <begin position="49"/>
        <end position="211"/>
    </location>
</feature>
<organism evidence="2 3">
    <name type="scientific">Duganella alba</name>
    <dbReference type="NCBI Taxonomy" id="2666081"/>
    <lineage>
        <taxon>Bacteria</taxon>
        <taxon>Pseudomonadati</taxon>
        <taxon>Pseudomonadota</taxon>
        <taxon>Betaproteobacteria</taxon>
        <taxon>Burkholderiales</taxon>
        <taxon>Oxalobacteraceae</taxon>
        <taxon>Telluria group</taxon>
        <taxon>Duganella</taxon>
    </lineage>
</organism>
<dbReference type="InterPro" id="IPR003593">
    <property type="entry name" value="AAA+_ATPase"/>
</dbReference>
<dbReference type="AlphaFoldDB" id="A0A6L5QEI0"/>
<gene>
    <name evidence="2" type="ORF">GJ697_09895</name>
</gene>
<protein>
    <submittedName>
        <fullName evidence="2">AAA family ATPase</fullName>
    </submittedName>
</protein>
<dbReference type="PANTHER" id="PTHR35894:SF1">
    <property type="entry name" value="PHOSPHORIBULOKINASE _ URIDINE KINASE FAMILY"/>
    <property type="match status" value="1"/>
</dbReference>
<dbReference type="RefSeq" id="WP_154363885.1">
    <property type="nucleotide sequence ID" value="NZ_WKJM01000006.1"/>
</dbReference>
<dbReference type="PANTHER" id="PTHR35894">
    <property type="entry name" value="GENERAL SECRETION PATHWAY PROTEIN A-RELATED"/>
    <property type="match status" value="1"/>
</dbReference>
<evidence type="ECO:0000313" key="3">
    <source>
        <dbReference type="Proteomes" id="UP000481037"/>
    </source>
</evidence>
<evidence type="ECO:0000259" key="1">
    <source>
        <dbReference type="SMART" id="SM00382"/>
    </source>
</evidence>
<dbReference type="InterPro" id="IPR027417">
    <property type="entry name" value="P-loop_NTPase"/>
</dbReference>
<accession>A0A6L5QEI0</accession>
<dbReference type="Gene3D" id="3.40.50.300">
    <property type="entry name" value="P-loop containing nucleotide triphosphate hydrolases"/>
    <property type="match status" value="1"/>
</dbReference>